<dbReference type="GO" id="GO:0005737">
    <property type="term" value="C:cytoplasm"/>
    <property type="evidence" value="ECO:0007669"/>
    <property type="project" value="TreeGrafter"/>
</dbReference>
<dbReference type="Pfam" id="PF03999">
    <property type="entry name" value="MAP65_ASE1"/>
    <property type="match status" value="1"/>
</dbReference>
<gene>
    <name evidence="3" type="ORF">HZH68_001879</name>
</gene>
<feature type="compositionally biased region" description="Basic residues" evidence="2">
    <location>
        <begin position="558"/>
        <end position="567"/>
    </location>
</feature>
<dbReference type="PANTHER" id="PTHR19321">
    <property type="entry name" value="PROTEIN REGULATOR OF CYTOKINESIS 1 PRC1-RELATED"/>
    <property type="match status" value="1"/>
</dbReference>
<proteinExistence type="predicted"/>
<dbReference type="EMBL" id="JACSDZ010000002">
    <property type="protein sequence ID" value="KAF7413390.1"/>
    <property type="molecule type" value="Genomic_DNA"/>
</dbReference>
<evidence type="ECO:0000256" key="2">
    <source>
        <dbReference type="SAM" id="MobiDB-lite"/>
    </source>
</evidence>
<feature type="region of interest" description="Disordered" evidence="2">
    <location>
        <begin position="485"/>
        <end position="594"/>
    </location>
</feature>
<name>A0A834NLC0_VESGE</name>
<dbReference type="InterPro" id="IPR007145">
    <property type="entry name" value="MAP65_Ase1_PRC1"/>
</dbReference>
<feature type="compositionally biased region" description="Polar residues" evidence="2">
    <location>
        <begin position="506"/>
        <end position="525"/>
    </location>
</feature>
<protein>
    <recommendedName>
        <fullName evidence="5">Protein regulator of cytokinesis 1</fullName>
    </recommendedName>
</protein>
<evidence type="ECO:0008006" key="5">
    <source>
        <dbReference type="Google" id="ProtNLM"/>
    </source>
</evidence>
<feature type="region of interest" description="Disordered" evidence="2">
    <location>
        <begin position="612"/>
        <end position="634"/>
    </location>
</feature>
<dbReference type="GO" id="GO:0051256">
    <property type="term" value="P:mitotic spindle midzone assembly"/>
    <property type="evidence" value="ECO:0007669"/>
    <property type="project" value="TreeGrafter"/>
</dbReference>
<sequence>MSLVESSADGILNVNLARIAELFSSMEIQFYVTILKIGKGGAMADAHEWELIVQKTTTMVRSAITQLHSIWTEVGYDKETQSAYTIAALDHIQELLNDMVSESEDKKRLLLEESKQLMQNTSILCKELKETIDASGYEMLPLFKLQQVLRQDMEKLLRIKEQRKTYLNELLTKEHEICKRLGVQPIGIESKLPTEEELDNFKLYIDKQEVEKNRIESEFKNKYNFIAKTMDDLGISPSSYFEETVCNQPENFTLTPGNMALLKDFQERLETRLRSAKEEVEDIKQELLALWENLDEPNDLRQAFFDNYPGYSQATIKAINAEIARCKEKAHIAKYVSKVRAELVNLWDLCKYGESQRKKFTAFYSRTYTEDLLTLHELEVDKVGKYYETNKVIFNLLEERENLWTKMKELEHRANNPDRLNNRGGQLLAEEKERKVIQRKLPKIEAQLHNLVDEYETRHGESFCVNGVSLEEFLAESWANRDIERETKKNARKEAKDKGAKKASATKRTPTASTSSRIQTPLCTSTKRKLVFGSTPNSSAKRRNVATDKVRSVTYGSKIRRSGKIARRVLSENKKRRSDQRKSRSLSQNVGTVDTTYGQFQEHLKGREELRSSLLPDQSVNGKSILKTPNRTHVKPLRRNLYNVTASNTTSKLLQSTRNSPRSPRIVHTPKLATAPNVLPIIF</sequence>
<comment type="caution">
    <text evidence="3">The sequence shown here is derived from an EMBL/GenBank/DDBJ whole genome shotgun (WGS) entry which is preliminary data.</text>
</comment>
<dbReference type="PANTHER" id="PTHR19321:SF41">
    <property type="entry name" value="FASCETTO-RELATED"/>
    <property type="match status" value="1"/>
</dbReference>
<evidence type="ECO:0000256" key="1">
    <source>
        <dbReference type="SAM" id="Coils"/>
    </source>
</evidence>
<accession>A0A834NLC0</accession>
<dbReference type="Proteomes" id="UP000617340">
    <property type="component" value="Unassembled WGS sequence"/>
</dbReference>
<feature type="coiled-coil region" evidence="1">
    <location>
        <begin position="259"/>
        <end position="293"/>
    </location>
</feature>
<dbReference type="GO" id="GO:0008017">
    <property type="term" value="F:microtubule binding"/>
    <property type="evidence" value="ECO:0007669"/>
    <property type="project" value="InterPro"/>
</dbReference>
<dbReference type="GO" id="GO:1990023">
    <property type="term" value="C:mitotic spindle midzone"/>
    <property type="evidence" value="ECO:0007669"/>
    <property type="project" value="TreeGrafter"/>
</dbReference>
<dbReference type="Gene3D" id="1.20.58.1520">
    <property type="match status" value="1"/>
</dbReference>
<organism evidence="3 4">
    <name type="scientific">Vespula germanica</name>
    <name type="common">German yellow jacket</name>
    <name type="synonym">Paravespula germanica</name>
    <dbReference type="NCBI Taxonomy" id="30212"/>
    <lineage>
        <taxon>Eukaryota</taxon>
        <taxon>Metazoa</taxon>
        <taxon>Ecdysozoa</taxon>
        <taxon>Arthropoda</taxon>
        <taxon>Hexapoda</taxon>
        <taxon>Insecta</taxon>
        <taxon>Pterygota</taxon>
        <taxon>Neoptera</taxon>
        <taxon>Endopterygota</taxon>
        <taxon>Hymenoptera</taxon>
        <taxon>Apocrita</taxon>
        <taxon>Aculeata</taxon>
        <taxon>Vespoidea</taxon>
        <taxon>Vespidae</taxon>
        <taxon>Vespinae</taxon>
        <taxon>Vespula</taxon>
    </lineage>
</organism>
<feature type="compositionally biased region" description="Polar residues" evidence="2">
    <location>
        <begin position="615"/>
        <end position="629"/>
    </location>
</feature>
<keyword evidence="4" id="KW-1185">Reference proteome</keyword>
<dbReference type="AlphaFoldDB" id="A0A834NLC0"/>
<feature type="compositionally biased region" description="Basic and acidic residues" evidence="2">
    <location>
        <begin position="485"/>
        <end position="500"/>
    </location>
</feature>
<reference evidence="3" key="1">
    <citation type="journal article" date="2020" name="G3 (Bethesda)">
        <title>High-Quality Assemblies for Three Invasive Social Wasps from the &lt;i&gt;Vespula&lt;/i&gt; Genus.</title>
        <authorList>
            <person name="Harrop T.W.R."/>
            <person name="Guhlin J."/>
            <person name="McLaughlin G.M."/>
            <person name="Permina E."/>
            <person name="Stockwell P."/>
            <person name="Gilligan J."/>
            <person name="Le Lec M.F."/>
            <person name="Gruber M.A.M."/>
            <person name="Quinn O."/>
            <person name="Lovegrove M."/>
            <person name="Duncan E.J."/>
            <person name="Remnant E.J."/>
            <person name="Van Eeckhoven J."/>
            <person name="Graham B."/>
            <person name="Knapp R.A."/>
            <person name="Langford K.W."/>
            <person name="Kronenberg Z."/>
            <person name="Press M.O."/>
            <person name="Eacker S.M."/>
            <person name="Wilson-Rankin E.E."/>
            <person name="Purcell J."/>
            <person name="Lester P.J."/>
            <person name="Dearden P.K."/>
        </authorList>
    </citation>
    <scope>NUCLEOTIDE SEQUENCE</scope>
    <source>
        <strain evidence="3">Linc-1</strain>
    </source>
</reference>
<evidence type="ECO:0000313" key="3">
    <source>
        <dbReference type="EMBL" id="KAF7413390.1"/>
    </source>
</evidence>
<keyword evidence="1" id="KW-0175">Coiled coil</keyword>
<feature type="coiled-coil region" evidence="1">
    <location>
        <begin position="92"/>
        <end position="131"/>
    </location>
</feature>
<evidence type="ECO:0000313" key="4">
    <source>
        <dbReference type="Proteomes" id="UP000617340"/>
    </source>
</evidence>